<feature type="domain" description="DUF4213" evidence="1">
    <location>
        <begin position="5"/>
        <end position="42"/>
    </location>
</feature>
<comment type="caution">
    <text evidence="2">The sequence shown here is derived from an EMBL/GenBank/DDBJ whole genome shotgun (WGS) entry which is preliminary data.</text>
</comment>
<accession>X0U0T8</accession>
<evidence type="ECO:0000259" key="1">
    <source>
        <dbReference type="Pfam" id="PF13938"/>
    </source>
</evidence>
<dbReference type="SUPFAM" id="SSF159713">
    <property type="entry name" value="Dhaf3308-like"/>
    <property type="match status" value="1"/>
</dbReference>
<reference evidence="2" key="1">
    <citation type="journal article" date="2014" name="Front. Microbiol.">
        <title>High frequency of phylogenetically diverse reductive dehalogenase-homologous genes in deep subseafloor sedimentary metagenomes.</title>
        <authorList>
            <person name="Kawai M."/>
            <person name="Futagami T."/>
            <person name="Toyoda A."/>
            <person name="Takaki Y."/>
            <person name="Nishi S."/>
            <person name="Hori S."/>
            <person name="Arai W."/>
            <person name="Tsubouchi T."/>
            <person name="Morono Y."/>
            <person name="Uchiyama I."/>
            <person name="Ito T."/>
            <person name="Fujiyama A."/>
            <person name="Inagaki F."/>
            <person name="Takami H."/>
        </authorList>
    </citation>
    <scope>NUCLEOTIDE SEQUENCE</scope>
    <source>
        <strain evidence="2">Expedition CK06-06</strain>
    </source>
</reference>
<dbReference type="AlphaFoldDB" id="X0U0T8"/>
<evidence type="ECO:0000313" key="2">
    <source>
        <dbReference type="EMBL" id="GAF99144.1"/>
    </source>
</evidence>
<proteinExistence type="predicted"/>
<gene>
    <name evidence="2" type="ORF">S01H1_22125</name>
</gene>
<dbReference type="Pfam" id="PF13938">
    <property type="entry name" value="DUF4213"/>
    <property type="match status" value="1"/>
</dbReference>
<name>X0U0T8_9ZZZZ</name>
<feature type="non-terminal residue" evidence="2">
    <location>
        <position position="49"/>
    </location>
</feature>
<dbReference type="Gene3D" id="3.30.390.100">
    <property type="match status" value="1"/>
</dbReference>
<dbReference type="InterPro" id="IPR025251">
    <property type="entry name" value="DUF4213"/>
</dbReference>
<sequence>MKILDDLISQLNPEAPVRDIRQGVFHTGVLTRNCGLAATLPRDALRQEP</sequence>
<protein>
    <recommendedName>
        <fullName evidence="1">DUF4213 domain-containing protein</fullName>
    </recommendedName>
</protein>
<dbReference type="EMBL" id="BARS01012419">
    <property type="protein sequence ID" value="GAF99144.1"/>
    <property type="molecule type" value="Genomic_DNA"/>
</dbReference>
<organism evidence="2">
    <name type="scientific">marine sediment metagenome</name>
    <dbReference type="NCBI Taxonomy" id="412755"/>
    <lineage>
        <taxon>unclassified sequences</taxon>
        <taxon>metagenomes</taxon>
        <taxon>ecological metagenomes</taxon>
    </lineage>
</organism>